<evidence type="ECO:0000256" key="5">
    <source>
        <dbReference type="ARBA" id="ARBA00023136"/>
    </source>
</evidence>
<accession>A0A1Q5ZUA2</accession>
<feature type="transmembrane region" description="Helical" evidence="6">
    <location>
        <begin position="89"/>
        <end position="108"/>
    </location>
</feature>
<comment type="subcellular location">
    <subcellularLocation>
        <location evidence="1">Membrane</location>
        <topology evidence="1">Multi-pass membrane protein</topology>
    </subcellularLocation>
</comment>
<dbReference type="EMBL" id="MPPL01000001">
    <property type="protein sequence ID" value="OKS85336.1"/>
    <property type="molecule type" value="Genomic_DNA"/>
</dbReference>
<comment type="caution">
    <text evidence="7">The sequence shown here is derived from an EMBL/GenBank/DDBJ whole genome shotgun (WGS) entry which is preliminary data.</text>
</comment>
<sequence>MVIGFVASVFTRPEIPTWYQAIHKPSFTPPSWLFPIAWTSMYIMIATAAYLVWKRRNRTAFYSFTRGIYFVQLLLNFSWSIVFFGMHQILGALVIILLLWVFIIFNLYNFSKFSRAAGWLFLPYLLWVSYASVLNFSIYMLNR</sequence>
<keyword evidence="8" id="KW-1185">Reference proteome</keyword>
<keyword evidence="5 6" id="KW-0472">Membrane</keyword>
<dbReference type="PANTHER" id="PTHR10057:SF0">
    <property type="entry name" value="TRANSLOCATOR PROTEIN"/>
    <property type="match status" value="1"/>
</dbReference>
<feature type="transmembrane region" description="Helical" evidence="6">
    <location>
        <begin position="60"/>
        <end position="83"/>
    </location>
</feature>
<proteinExistence type="inferred from homology"/>
<dbReference type="AlphaFoldDB" id="A0A1Q5ZUA2"/>
<evidence type="ECO:0000256" key="1">
    <source>
        <dbReference type="ARBA" id="ARBA00004141"/>
    </source>
</evidence>
<feature type="transmembrane region" description="Helical" evidence="6">
    <location>
        <begin position="32"/>
        <end position="53"/>
    </location>
</feature>
<evidence type="ECO:0000256" key="4">
    <source>
        <dbReference type="ARBA" id="ARBA00022989"/>
    </source>
</evidence>
<feature type="transmembrane region" description="Helical" evidence="6">
    <location>
        <begin position="120"/>
        <end position="141"/>
    </location>
</feature>
<dbReference type="Gene3D" id="1.20.1260.100">
    <property type="entry name" value="TspO/MBR protein"/>
    <property type="match status" value="1"/>
</dbReference>
<gene>
    <name evidence="7" type="ORF">RG47T_0781</name>
</gene>
<evidence type="ECO:0000313" key="7">
    <source>
        <dbReference type="EMBL" id="OKS85336.1"/>
    </source>
</evidence>
<dbReference type="PANTHER" id="PTHR10057">
    <property type="entry name" value="PERIPHERAL-TYPE BENZODIAZEPINE RECEPTOR"/>
    <property type="match status" value="1"/>
</dbReference>
<evidence type="ECO:0000313" key="8">
    <source>
        <dbReference type="Proteomes" id="UP000186720"/>
    </source>
</evidence>
<dbReference type="STRING" id="1302689.RG47T_0781"/>
<dbReference type="GO" id="GO:0016020">
    <property type="term" value="C:membrane"/>
    <property type="evidence" value="ECO:0007669"/>
    <property type="project" value="UniProtKB-SubCell"/>
</dbReference>
<evidence type="ECO:0000256" key="3">
    <source>
        <dbReference type="ARBA" id="ARBA00022692"/>
    </source>
</evidence>
<dbReference type="InterPro" id="IPR038330">
    <property type="entry name" value="TspO/MBR-related_sf"/>
</dbReference>
<name>A0A1Q5ZUA2_9SPHI</name>
<dbReference type="FunFam" id="1.20.1260.100:FF:000001">
    <property type="entry name" value="translocator protein 2"/>
    <property type="match status" value="1"/>
</dbReference>
<organism evidence="7 8">
    <name type="scientific">Mucilaginibacter polytrichastri</name>
    <dbReference type="NCBI Taxonomy" id="1302689"/>
    <lineage>
        <taxon>Bacteria</taxon>
        <taxon>Pseudomonadati</taxon>
        <taxon>Bacteroidota</taxon>
        <taxon>Sphingobacteriia</taxon>
        <taxon>Sphingobacteriales</taxon>
        <taxon>Sphingobacteriaceae</taxon>
        <taxon>Mucilaginibacter</taxon>
    </lineage>
</organism>
<dbReference type="InterPro" id="IPR004307">
    <property type="entry name" value="TspO_MBR"/>
</dbReference>
<evidence type="ECO:0000256" key="6">
    <source>
        <dbReference type="SAM" id="Phobius"/>
    </source>
</evidence>
<protein>
    <recommendedName>
        <fullName evidence="9">Tryptophan-rich protein TspO</fullName>
    </recommendedName>
</protein>
<evidence type="ECO:0008006" key="9">
    <source>
        <dbReference type="Google" id="ProtNLM"/>
    </source>
</evidence>
<dbReference type="Pfam" id="PF03073">
    <property type="entry name" value="TspO_MBR"/>
    <property type="match status" value="1"/>
</dbReference>
<dbReference type="CDD" id="cd15904">
    <property type="entry name" value="TSPO_MBR"/>
    <property type="match status" value="1"/>
</dbReference>
<dbReference type="GO" id="GO:0033013">
    <property type="term" value="P:tetrapyrrole metabolic process"/>
    <property type="evidence" value="ECO:0007669"/>
    <property type="project" value="UniProtKB-ARBA"/>
</dbReference>
<dbReference type="Proteomes" id="UP000186720">
    <property type="component" value="Unassembled WGS sequence"/>
</dbReference>
<reference evidence="7 8" key="1">
    <citation type="submission" date="2016-11" db="EMBL/GenBank/DDBJ databases">
        <title>Whole Genome Sequencing of Mucilaginibacter polytrichastri RG4-7(T) isolated from the moss sample.</title>
        <authorList>
            <person name="Li Y."/>
        </authorList>
    </citation>
    <scope>NUCLEOTIDE SEQUENCE [LARGE SCALE GENOMIC DNA]</scope>
    <source>
        <strain evidence="7 8">RG4-7</strain>
    </source>
</reference>
<dbReference type="PIRSF" id="PIRSF005859">
    <property type="entry name" value="PBR"/>
    <property type="match status" value="1"/>
</dbReference>
<keyword evidence="4 6" id="KW-1133">Transmembrane helix</keyword>
<evidence type="ECO:0000256" key="2">
    <source>
        <dbReference type="ARBA" id="ARBA00007524"/>
    </source>
</evidence>
<comment type="similarity">
    <text evidence="2">Belongs to the TspO/BZRP family.</text>
</comment>
<keyword evidence="3 6" id="KW-0812">Transmembrane</keyword>